<comment type="similarity">
    <text evidence="1 14">Belongs to the PAPS reductase family. CysH subfamily.</text>
</comment>
<protein>
    <recommendedName>
        <fullName evidence="10 14">Adenosine 5'-phosphosulfate reductase</fullName>
        <shortName evidence="14">APS reductase</shortName>
        <ecNumber evidence="9 14">1.8.4.10</ecNumber>
    </recommendedName>
    <alternativeName>
        <fullName evidence="12 14">5'-adenylylsulfate reductase</fullName>
    </alternativeName>
    <alternativeName>
        <fullName evidence="11 14">Thioredoxin-dependent 5'-adenylylsulfate reductase</fullName>
    </alternativeName>
</protein>
<dbReference type="GO" id="GO:0043866">
    <property type="term" value="F:adenylyl-sulfate reductase (thioredoxin) activity"/>
    <property type="evidence" value="ECO:0007669"/>
    <property type="project" value="UniProtKB-EC"/>
</dbReference>
<dbReference type="Pfam" id="PF01507">
    <property type="entry name" value="PAPS_reduct"/>
    <property type="match status" value="1"/>
</dbReference>
<dbReference type="PIRSF" id="PIRSF000857">
    <property type="entry name" value="PAPS_reductase"/>
    <property type="match status" value="1"/>
</dbReference>
<evidence type="ECO:0000256" key="2">
    <source>
        <dbReference type="ARBA" id="ARBA00022490"/>
    </source>
</evidence>
<sequence length="264" mass="30165">MNFHSAQTQAMFSEQPILWKPPKRTIDPAALDAKCLQLRERLLGIARKHQRTRLASSLSAEDMVITDVILREAGQSEQYRDIATHIDIFTLETGRLPAETLALLDQIQTRYGIRLAIYTPEESAVQAYIEQHGINGFYESLQARRQCCDIRKVIPLAAALADADAWITGQRREQSVTRSDLDLHEQDEARGISKYNPLFDWSEQEVWAYVDRFSVPVNALHYQGYPSIGCDPCTKAVRVGEDPRAGRWWWENQDSRECGLHVHS</sequence>
<comment type="caution">
    <text evidence="16">The sequence shown here is derived from an EMBL/GenBank/DDBJ whole genome shotgun (WGS) entry which is preliminary data.</text>
</comment>
<dbReference type="EMBL" id="DOEK01000003">
    <property type="protein sequence ID" value="HBP27818.1"/>
    <property type="molecule type" value="Genomic_DNA"/>
</dbReference>
<gene>
    <name evidence="14" type="primary">cysH</name>
    <name evidence="16" type="ORF">DD666_00185</name>
</gene>
<feature type="binding site" evidence="14">
    <location>
        <position position="147"/>
    </location>
    <ligand>
        <name>[4Fe-4S] cluster</name>
        <dbReference type="ChEBI" id="CHEBI:49883"/>
    </ligand>
</feature>
<evidence type="ECO:0000259" key="15">
    <source>
        <dbReference type="Pfam" id="PF01507"/>
    </source>
</evidence>
<comment type="function">
    <text evidence="7 14">Catalyzes the formation of sulfite from adenosine 5'-phosphosulfate (APS) using thioredoxin as an electron donor.</text>
</comment>
<evidence type="ECO:0000256" key="12">
    <source>
        <dbReference type="ARBA" id="ARBA00032041"/>
    </source>
</evidence>
<evidence type="ECO:0000256" key="9">
    <source>
        <dbReference type="ARBA" id="ARBA00024386"/>
    </source>
</evidence>
<dbReference type="InterPro" id="IPR011798">
    <property type="entry name" value="APS_reductase"/>
</dbReference>
<dbReference type="GO" id="GO:0019344">
    <property type="term" value="P:cysteine biosynthetic process"/>
    <property type="evidence" value="ECO:0007669"/>
    <property type="project" value="InterPro"/>
</dbReference>
<dbReference type="Gene3D" id="3.40.50.620">
    <property type="entry name" value="HUPs"/>
    <property type="match status" value="1"/>
</dbReference>
<evidence type="ECO:0000256" key="7">
    <source>
        <dbReference type="ARBA" id="ARBA00024298"/>
    </source>
</evidence>
<evidence type="ECO:0000256" key="3">
    <source>
        <dbReference type="ARBA" id="ARBA00022723"/>
    </source>
</evidence>
<evidence type="ECO:0000256" key="14">
    <source>
        <dbReference type="HAMAP-Rule" id="MF_00063"/>
    </source>
</evidence>
<proteinExistence type="inferred from homology"/>
<keyword evidence="5 14" id="KW-0408">Iron</keyword>
<evidence type="ECO:0000256" key="1">
    <source>
        <dbReference type="ARBA" id="ARBA00009732"/>
    </source>
</evidence>
<evidence type="ECO:0000313" key="17">
    <source>
        <dbReference type="Proteomes" id="UP000264036"/>
    </source>
</evidence>
<dbReference type="EC" id="1.8.4.10" evidence="9 14"/>
<organism evidence="16 17">
    <name type="scientific">Advenella kashmirensis</name>
    <dbReference type="NCBI Taxonomy" id="310575"/>
    <lineage>
        <taxon>Bacteria</taxon>
        <taxon>Pseudomonadati</taxon>
        <taxon>Pseudomonadota</taxon>
        <taxon>Betaproteobacteria</taxon>
        <taxon>Burkholderiales</taxon>
        <taxon>Alcaligenaceae</taxon>
    </lineage>
</organism>
<feature type="active site" description="Nucleophile; cysteine thiosulfonate intermediate" evidence="14">
    <location>
        <position position="258"/>
    </location>
</feature>
<dbReference type="CDD" id="cd23945">
    <property type="entry name" value="PAPS_reductase"/>
    <property type="match status" value="1"/>
</dbReference>
<reference evidence="16 17" key="1">
    <citation type="journal article" date="2018" name="Nat. Biotechnol.">
        <title>A standardized bacterial taxonomy based on genome phylogeny substantially revises the tree of life.</title>
        <authorList>
            <person name="Parks D.H."/>
            <person name="Chuvochina M."/>
            <person name="Waite D.W."/>
            <person name="Rinke C."/>
            <person name="Skarshewski A."/>
            <person name="Chaumeil P.A."/>
            <person name="Hugenholtz P."/>
        </authorList>
    </citation>
    <scope>NUCLEOTIDE SEQUENCE [LARGE SCALE GENOMIC DNA]</scope>
    <source>
        <strain evidence="16">UBA10707</strain>
    </source>
</reference>
<dbReference type="GO" id="GO:0005737">
    <property type="term" value="C:cytoplasm"/>
    <property type="evidence" value="ECO:0007669"/>
    <property type="project" value="UniProtKB-SubCell"/>
</dbReference>
<keyword evidence="6 14" id="KW-0411">Iron-sulfur</keyword>
<feature type="binding site" evidence="14">
    <location>
        <position position="148"/>
    </location>
    <ligand>
        <name>[4Fe-4S] cluster</name>
        <dbReference type="ChEBI" id="CHEBI:49883"/>
    </ligand>
</feature>
<keyword evidence="3 14" id="KW-0479">Metal-binding</keyword>
<comment type="pathway">
    <text evidence="8 14">Sulfur metabolism; hydrogen sulfide biosynthesis; sulfite from sulfate.</text>
</comment>
<evidence type="ECO:0000256" key="13">
    <source>
        <dbReference type="ARBA" id="ARBA00048441"/>
    </source>
</evidence>
<evidence type="ECO:0000256" key="6">
    <source>
        <dbReference type="ARBA" id="ARBA00023014"/>
    </source>
</evidence>
<name>A0A356LAN8_9BURK</name>
<evidence type="ECO:0000256" key="8">
    <source>
        <dbReference type="ARBA" id="ARBA00024327"/>
    </source>
</evidence>
<dbReference type="NCBIfam" id="NF002537">
    <property type="entry name" value="PRK02090.1"/>
    <property type="match status" value="1"/>
</dbReference>
<evidence type="ECO:0000256" key="10">
    <source>
        <dbReference type="ARBA" id="ARBA00029514"/>
    </source>
</evidence>
<comment type="subcellular location">
    <subcellularLocation>
        <location evidence="14">Cytoplasm</location>
    </subcellularLocation>
</comment>
<feature type="domain" description="Phosphoadenosine phosphosulphate reductase" evidence="15">
    <location>
        <begin position="55"/>
        <end position="235"/>
    </location>
</feature>
<accession>A0A356LAN8</accession>
<dbReference type="GO" id="GO:0051539">
    <property type="term" value="F:4 iron, 4 sulfur cluster binding"/>
    <property type="evidence" value="ECO:0007669"/>
    <property type="project" value="UniProtKB-UniRule"/>
</dbReference>
<evidence type="ECO:0000256" key="5">
    <source>
        <dbReference type="ARBA" id="ARBA00023004"/>
    </source>
</evidence>
<evidence type="ECO:0000256" key="11">
    <source>
        <dbReference type="ARBA" id="ARBA00030894"/>
    </source>
</evidence>
<keyword evidence="4 14" id="KW-0560">Oxidoreductase</keyword>
<dbReference type="InterPro" id="IPR002500">
    <property type="entry name" value="PAPS_reduct_dom"/>
</dbReference>
<comment type="catalytic activity">
    <reaction evidence="13 14">
        <text>[thioredoxin]-disulfide + sulfite + AMP + 2 H(+) = adenosine 5'-phosphosulfate + [thioredoxin]-dithiol</text>
        <dbReference type="Rhea" id="RHEA:21976"/>
        <dbReference type="Rhea" id="RHEA-COMP:10698"/>
        <dbReference type="Rhea" id="RHEA-COMP:10700"/>
        <dbReference type="ChEBI" id="CHEBI:15378"/>
        <dbReference type="ChEBI" id="CHEBI:17359"/>
        <dbReference type="ChEBI" id="CHEBI:29950"/>
        <dbReference type="ChEBI" id="CHEBI:50058"/>
        <dbReference type="ChEBI" id="CHEBI:58243"/>
        <dbReference type="ChEBI" id="CHEBI:456215"/>
        <dbReference type="EC" id="1.8.4.10"/>
    </reaction>
</comment>
<keyword evidence="2 14" id="KW-0963">Cytoplasm</keyword>
<dbReference type="AlphaFoldDB" id="A0A356LAN8"/>
<feature type="binding site" evidence="14">
    <location>
        <position position="233"/>
    </location>
    <ligand>
        <name>[4Fe-4S] cluster</name>
        <dbReference type="ChEBI" id="CHEBI:49883"/>
    </ligand>
</feature>
<dbReference type="InterPro" id="IPR004511">
    <property type="entry name" value="PAPS/APS_Rdtase"/>
</dbReference>
<dbReference type="SUPFAM" id="SSF52402">
    <property type="entry name" value="Adenine nucleotide alpha hydrolases-like"/>
    <property type="match status" value="1"/>
</dbReference>
<evidence type="ECO:0000313" key="16">
    <source>
        <dbReference type="EMBL" id="HBP27818.1"/>
    </source>
</evidence>
<dbReference type="Proteomes" id="UP000264036">
    <property type="component" value="Unassembled WGS sequence"/>
</dbReference>
<dbReference type="PANTHER" id="PTHR46482:SF9">
    <property type="entry name" value="5'-ADENYLYLSULFATE REDUCTASE 1, CHLOROPLASTIC"/>
    <property type="match status" value="1"/>
</dbReference>
<dbReference type="GO" id="GO:0004604">
    <property type="term" value="F:phosphoadenylyl-sulfate reductase (thioredoxin) activity"/>
    <property type="evidence" value="ECO:0007669"/>
    <property type="project" value="UniProtKB-UniRule"/>
</dbReference>
<dbReference type="GO" id="GO:0019379">
    <property type="term" value="P:sulfate assimilation, phosphoadenylyl sulfate reduction by phosphoadenylyl-sulfate reductase (thioredoxin)"/>
    <property type="evidence" value="ECO:0007669"/>
    <property type="project" value="UniProtKB-UniRule"/>
</dbReference>
<dbReference type="PANTHER" id="PTHR46482">
    <property type="entry name" value="5'-ADENYLYLSULFATE REDUCTASE 3, CHLOROPLASTIC"/>
    <property type="match status" value="1"/>
</dbReference>
<feature type="binding site" evidence="14">
    <location>
        <position position="230"/>
    </location>
    <ligand>
        <name>[4Fe-4S] cluster</name>
        <dbReference type="ChEBI" id="CHEBI:49883"/>
    </ligand>
</feature>
<dbReference type="HAMAP" id="MF_00063">
    <property type="entry name" value="CysH"/>
    <property type="match status" value="1"/>
</dbReference>
<dbReference type="NCBIfam" id="TIGR02055">
    <property type="entry name" value="APS_reductase"/>
    <property type="match status" value="1"/>
</dbReference>
<comment type="cofactor">
    <cofactor evidence="14">
        <name>[4Fe-4S] cluster</name>
        <dbReference type="ChEBI" id="CHEBI:49883"/>
    </cofactor>
    <text evidence="14">Binds 1 [4Fe-4S] cluster per subunit.</text>
</comment>
<dbReference type="InterPro" id="IPR014729">
    <property type="entry name" value="Rossmann-like_a/b/a_fold"/>
</dbReference>
<dbReference type="GO" id="GO:0046872">
    <property type="term" value="F:metal ion binding"/>
    <property type="evidence" value="ECO:0007669"/>
    <property type="project" value="UniProtKB-KW"/>
</dbReference>
<dbReference type="GO" id="GO:0070814">
    <property type="term" value="P:hydrogen sulfide biosynthetic process"/>
    <property type="evidence" value="ECO:0007669"/>
    <property type="project" value="UniProtKB-UniRule"/>
</dbReference>
<evidence type="ECO:0000256" key="4">
    <source>
        <dbReference type="ARBA" id="ARBA00023002"/>
    </source>
</evidence>